<dbReference type="EMBL" id="NILC01000021">
    <property type="protein sequence ID" value="TWL28590.1"/>
    <property type="molecule type" value="Genomic_DNA"/>
</dbReference>
<proteinExistence type="predicted"/>
<reference evidence="1 2" key="1">
    <citation type="submission" date="2019-06" db="EMBL/GenBank/DDBJ databases">
        <title>Genome sequence analysis of &gt;100 Bacillus licheniformis strains suggests intrinsic resistance to this species.</title>
        <authorList>
            <person name="Wels M."/>
            <person name="Siezen R.J."/>
            <person name="Johansen E."/>
            <person name="Stuer-Lauridsen B."/>
            <person name="Bjerre K."/>
            <person name="Nielsen B.K.K."/>
        </authorList>
    </citation>
    <scope>NUCLEOTIDE SEQUENCE [LARGE SCALE GENOMIC DNA]</scope>
    <source>
        <strain evidence="1 2">BAC-16736</strain>
    </source>
</reference>
<evidence type="ECO:0000313" key="2">
    <source>
        <dbReference type="Proteomes" id="UP000435910"/>
    </source>
</evidence>
<comment type="caution">
    <text evidence="1">The sequence shown here is derived from an EMBL/GenBank/DDBJ whole genome shotgun (WGS) entry which is preliminary data.</text>
</comment>
<accession>A0A8B5YD53</accession>
<dbReference type="Proteomes" id="UP000435910">
    <property type="component" value="Unassembled WGS sequence"/>
</dbReference>
<evidence type="ECO:0000313" key="1">
    <source>
        <dbReference type="EMBL" id="TWL28590.1"/>
    </source>
</evidence>
<gene>
    <name evidence="1" type="ORF">CHCC16736_3192</name>
</gene>
<protein>
    <submittedName>
        <fullName evidence="1">Uncharacterized protein</fullName>
    </submittedName>
</protein>
<organism evidence="1 2">
    <name type="scientific">Bacillus licheniformis</name>
    <dbReference type="NCBI Taxonomy" id="1402"/>
    <lineage>
        <taxon>Bacteria</taxon>
        <taxon>Bacillati</taxon>
        <taxon>Bacillota</taxon>
        <taxon>Bacilli</taxon>
        <taxon>Bacillales</taxon>
        <taxon>Bacillaceae</taxon>
        <taxon>Bacillus</taxon>
    </lineage>
</organism>
<name>A0A8B5YD53_BACLI</name>
<dbReference type="AlphaFoldDB" id="A0A8B5YD53"/>
<sequence length="40" mass="4619">MEFPPYNRSRGRAEAAVLKKMKLLIFAFENIKYSAIGRTT</sequence>